<dbReference type="Proteomes" id="UP000078492">
    <property type="component" value="Unassembled WGS sequence"/>
</dbReference>
<gene>
    <name evidence="2" type="ORF">ALC57_00656</name>
</gene>
<dbReference type="AlphaFoldDB" id="A0A151JR90"/>
<name>A0A151JR90_9HYME</name>
<keyword evidence="3" id="KW-1185">Reference proteome</keyword>
<feature type="transmembrane region" description="Helical" evidence="1">
    <location>
        <begin position="172"/>
        <end position="192"/>
    </location>
</feature>
<protein>
    <submittedName>
        <fullName evidence="2">Uncharacterized protein</fullName>
    </submittedName>
</protein>
<accession>A0A151JR90</accession>
<evidence type="ECO:0000313" key="2">
    <source>
        <dbReference type="EMBL" id="KYN29909.1"/>
    </source>
</evidence>
<sequence>MQKNEKGVWEEENYFYAKQQPALIPGGWIIVVTDDGVVKHYSWDKWWPKLQLLKAGGPLYQAYITWEDWQIQLKDQRERITSNYFKRQSVKEKQYKSSFVVTWQQETGDGIMGNQVTDSESAQISLPCGKYLVRIATNDGPGSYPIVVDTGDCKSPKISIWDLYKYINDPKILIFIFFMVGLFCSIPIIYLFRQNRIKNGKKSKMEEGLTKSEKIKEKVLKQQLQNKLMDRVQTSLEHRHHSHTTDNLLWVNETNMNVNTSIKAQDANASTQNTKCEKANVIQKS</sequence>
<keyword evidence="1" id="KW-0472">Membrane</keyword>
<keyword evidence="1" id="KW-1133">Transmembrane helix</keyword>
<proteinExistence type="predicted"/>
<evidence type="ECO:0000256" key="1">
    <source>
        <dbReference type="SAM" id="Phobius"/>
    </source>
</evidence>
<organism evidence="2 3">
    <name type="scientific">Trachymyrmex cornetzi</name>
    <dbReference type="NCBI Taxonomy" id="471704"/>
    <lineage>
        <taxon>Eukaryota</taxon>
        <taxon>Metazoa</taxon>
        <taxon>Ecdysozoa</taxon>
        <taxon>Arthropoda</taxon>
        <taxon>Hexapoda</taxon>
        <taxon>Insecta</taxon>
        <taxon>Pterygota</taxon>
        <taxon>Neoptera</taxon>
        <taxon>Endopterygota</taxon>
        <taxon>Hymenoptera</taxon>
        <taxon>Apocrita</taxon>
        <taxon>Aculeata</taxon>
        <taxon>Formicoidea</taxon>
        <taxon>Formicidae</taxon>
        <taxon>Myrmicinae</taxon>
        <taxon>Trachymyrmex</taxon>
    </lineage>
</organism>
<keyword evidence="1" id="KW-0812">Transmembrane</keyword>
<reference evidence="2 3" key="1">
    <citation type="submission" date="2015-09" db="EMBL/GenBank/DDBJ databases">
        <title>Trachymyrmex cornetzi WGS genome.</title>
        <authorList>
            <person name="Nygaard S."/>
            <person name="Hu H."/>
            <person name="Boomsma J."/>
            <person name="Zhang G."/>
        </authorList>
    </citation>
    <scope>NUCLEOTIDE SEQUENCE [LARGE SCALE GENOMIC DNA]</scope>
    <source>
        <strain evidence="2">Tcor2-1</strain>
        <tissue evidence="2">Whole body</tissue>
    </source>
</reference>
<dbReference type="EMBL" id="KQ978607">
    <property type="protein sequence ID" value="KYN29909.1"/>
    <property type="molecule type" value="Genomic_DNA"/>
</dbReference>
<dbReference type="STRING" id="471704.A0A151JR90"/>
<evidence type="ECO:0000313" key="3">
    <source>
        <dbReference type="Proteomes" id="UP000078492"/>
    </source>
</evidence>